<reference evidence="1 2" key="1">
    <citation type="submission" date="2019-02" db="EMBL/GenBank/DDBJ databases">
        <authorList>
            <person name="Rowley M."/>
            <person name="Stucki C."/>
            <person name="Ghiringhelli B."/>
            <person name="Naegele L."/>
            <person name="Emmons C.B."/>
            <person name="Slowan-Pomeroy T."/>
            <person name="Briggs L.A."/>
            <person name="Garlena R.A."/>
            <person name="Russell D.A."/>
            <person name="Pope W.H."/>
            <person name="Molloy S.D."/>
            <person name="Jacobs-Sera D."/>
            <person name="Hatfull G.F."/>
        </authorList>
    </citation>
    <scope>NUCLEOTIDE SEQUENCE [LARGE SCALE GENOMIC DNA]</scope>
</reference>
<dbReference type="Proteomes" id="UP000295568">
    <property type="component" value="Segment"/>
</dbReference>
<keyword evidence="2" id="KW-1185">Reference proteome</keyword>
<dbReference type="EMBL" id="MK524501">
    <property type="protein sequence ID" value="QBP33364.1"/>
    <property type="molecule type" value="Genomic_DNA"/>
</dbReference>
<dbReference type="GeneID" id="55012105"/>
<sequence>MMQQHEFDVSYASPVTVTVGVNPEGQVEVSIDYSDPGTGMLVDVNEHVVYETVPEEEL</sequence>
<evidence type="ECO:0000313" key="2">
    <source>
        <dbReference type="Proteomes" id="UP000295568"/>
    </source>
</evidence>
<protein>
    <submittedName>
        <fullName evidence="1">Uncharacterized protein</fullName>
    </submittedName>
</protein>
<evidence type="ECO:0000313" key="1">
    <source>
        <dbReference type="EMBL" id="QBP33364.1"/>
    </source>
</evidence>
<gene>
    <name evidence="1" type="primary">150</name>
    <name evidence="1" type="ORF">SEA_BRUTONGASTER_150</name>
</gene>
<proteinExistence type="predicted"/>
<accession>A0A482JNA0</accession>
<dbReference type="KEGG" id="vg:55012105"/>
<name>A0A482JNA0_9CAUD</name>
<dbReference type="RefSeq" id="YP_009820664.1">
    <property type="nucleotide sequence ID" value="NC_048169.1"/>
</dbReference>
<organism evidence="1 2">
    <name type="scientific">Gordonia phage BrutonGaster</name>
    <dbReference type="NCBI Taxonomy" id="2530116"/>
    <lineage>
        <taxon>Viruses</taxon>
        <taxon>Duplodnaviria</taxon>
        <taxon>Heunggongvirae</taxon>
        <taxon>Uroviricota</taxon>
        <taxon>Caudoviricetes</taxon>
        <taxon>Oneupvirus</taxon>
        <taxon>Oneupvirus brutongaster</taxon>
    </lineage>
</organism>